<protein>
    <submittedName>
        <fullName evidence="2">Uncharacterized protein</fullName>
    </submittedName>
</protein>
<keyword evidence="1" id="KW-0472">Membrane</keyword>
<dbReference type="Proteomes" id="UP001607069">
    <property type="component" value="Unassembled WGS sequence"/>
</dbReference>
<feature type="transmembrane region" description="Helical" evidence="1">
    <location>
        <begin position="50"/>
        <end position="71"/>
    </location>
</feature>
<accession>A0ABW7HZE2</accession>
<gene>
    <name evidence="2" type="ORF">ACG5V6_24125</name>
</gene>
<reference evidence="2 3" key="1">
    <citation type="submission" date="2024-10" db="EMBL/GenBank/DDBJ databases">
        <authorList>
            <person name="Cho J.-C."/>
        </authorList>
    </citation>
    <scope>NUCLEOTIDE SEQUENCE [LARGE SCALE GENOMIC DNA]</scope>
    <source>
        <strain evidence="2 3">KCTC29696</strain>
    </source>
</reference>
<proteinExistence type="predicted"/>
<keyword evidence="3" id="KW-1185">Reference proteome</keyword>
<organism evidence="2 3">
    <name type="scientific">Streptomyces chitinivorans</name>
    <dbReference type="NCBI Taxonomy" id="1257027"/>
    <lineage>
        <taxon>Bacteria</taxon>
        <taxon>Bacillati</taxon>
        <taxon>Actinomycetota</taxon>
        <taxon>Actinomycetes</taxon>
        <taxon>Kitasatosporales</taxon>
        <taxon>Streptomycetaceae</taxon>
        <taxon>Streptomyces</taxon>
    </lineage>
</organism>
<feature type="transmembrane region" description="Helical" evidence="1">
    <location>
        <begin position="78"/>
        <end position="101"/>
    </location>
</feature>
<dbReference type="EMBL" id="JBIHMK010000127">
    <property type="protein sequence ID" value="MFH0251291.1"/>
    <property type="molecule type" value="Genomic_DNA"/>
</dbReference>
<feature type="transmembrane region" description="Helical" evidence="1">
    <location>
        <begin position="15"/>
        <end position="38"/>
    </location>
</feature>
<sequence>MRTTPRKGISRGNDALVAVLLLVLDAIVISVLFYLVVVSYGFDAVPDREAAAGMAATACAVCAVGAVLTAVPAFRVGAWITFTVQTLVLGGSALFSALLAAW</sequence>
<evidence type="ECO:0000313" key="3">
    <source>
        <dbReference type="Proteomes" id="UP001607069"/>
    </source>
</evidence>
<dbReference type="RefSeq" id="WP_279948828.1">
    <property type="nucleotide sequence ID" value="NZ_BAABEN010000017.1"/>
</dbReference>
<keyword evidence="1" id="KW-1133">Transmembrane helix</keyword>
<evidence type="ECO:0000256" key="1">
    <source>
        <dbReference type="SAM" id="Phobius"/>
    </source>
</evidence>
<comment type="caution">
    <text evidence="2">The sequence shown here is derived from an EMBL/GenBank/DDBJ whole genome shotgun (WGS) entry which is preliminary data.</text>
</comment>
<keyword evidence="1" id="KW-0812">Transmembrane</keyword>
<evidence type="ECO:0000313" key="2">
    <source>
        <dbReference type="EMBL" id="MFH0251291.1"/>
    </source>
</evidence>
<name>A0ABW7HZE2_9ACTN</name>